<dbReference type="GO" id="GO:0003968">
    <property type="term" value="F:RNA-directed RNA polymerase activity"/>
    <property type="evidence" value="ECO:0007669"/>
    <property type="project" value="UniProtKB-KW"/>
</dbReference>
<name>A0AB38ZK87_9REOV</name>
<dbReference type="InterPro" id="IPR043502">
    <property type="entry name" value="DNA/RNA_pol_sf"/>
</dbReference>
<dbReference type="GO" id="GO:0003723">
    <property type="term" value="F:RNA binding"/>
    <property type="evidence" value="ECO:0007669"/>
    <property type="project" value="InterPro"/>
</dbReference>
<reference evidence="5" key="2">
    <citation type="submission" date="2024-01" db="EMBL/GenBank/DDBJ databases">
        <authorList>
            <person name="Zhang X.-A."/>
            <person name="Zhang J.-T."/>
            <person name="Hu Z.-Y."/>
            <person name="Liu W."/>
        </authorList>
    </citation>
    <scope>NUCLEOTIDE SEQUENCE</scope>
    <source>
        <strain evidence="5">Sedore_7</strain>
    </source>
</reference>
<evidence type="ECO:0000313" key="5">
    <source>
        <dbReference type="EMBL" id="WZI33463.1"/>
    </source>
</evidence>
<dbReference type="SUPFAM" id="SSF56672">
    <property type="entry name" value="DNA/RNA polymerases"/>
    <property type="match status" value="1"/>
</dbReference>
<dbReference type="InterPro" id="IPR008723">
    <property type="entry name" value="RNA_pol_orbivir"/>
</dbReference>
<keyword evidence="4" id="KW-0548">Nucleotidyltransferase</keyword>
<proteinExistence type="predicted"/>
<accession>A0AB38ZK87</accession>
<dbReference type="EMBL" id="PP272726">
    <property type="protein sequence ID" value="WZI33463.1"/>
    <property type="molecule type" value="Genomic_RNA"/>
</dbReference>
<reference evidence="5" key="1">
    <citation type="journal article" date="2024" name="NPJ Biofilms Microbiomes">
        <title>Decoding the RNA viromes in shrew lungs along the eastern coast of China.</title>
        <authorList>
            <person name="Zhang J.T."/>
            <person name="Hu Z.Y."/>
            <person name="Tang F."/>
            <person name="Liu Y.T."/>
            <person name="Tan W.L."/>
            <person name="Ma X.F."/>
            <person name="Zhang Y.F."/>
            <person name="Si G.Q."/>
            <person name="Zhang L."/>
            <person name="Zhang M.Q."/>
            <person name="Peng C."/>
            <person name="Fu B.K."/>
            <person name="Fang L.Q."/>
            <person name="Zhang X.A."/>
            <person name="Liu W."/>
        </authorList>
    </citation>
    <scope>NUCLEOTIDE SEQUENCE</scope>
    <source>
        <strain evidence="5">Sedore_7</strain>
    </source>
</reference>
<evidence type="ECO:0000256" key="4">
    <source>
        <dbReference type="ARBA" id="ARBA00022695"/>
    </source>
</evidence>
<dbReference type="GO" id="GO:0006351">
    <property type="term" value="P:DNA-templated transcription"/>
    <property type="evidence" value="ECO:0007669"/>
    <property type="project" value="InterPro"/>
</dbReference>
<sequence length="460" mass="53417">MQFFSRQDVQEAFGVLVGSEWKPKDQFVEFSDGLYERISPIYKVTHLSGELSTLLANSVYNAAAGKVIRDAIGGAMSEQYVGDDSLIIFDEKTSLKKGLELSSKIAESIYLKISPSKTTFFPFSIEKTQTHAKNGFYVPQDRIQILETERPIRRYGLNSEWFSFYSKMVTKSTRGFSFVLGAMLTSMYYHVGSWINGSKVFRNMFLSIEKGGLGLFYSSFKLPPPRLDMSTKKVTFSYPCWFQNNPNPREEKSLNVGIPKFFKDNFPSDDLDLFTRQIKQDMFMIFRIEGILKHRYNYRDFISKEKSFFVKKADYKERLELYPNREDYEGPFVGFSKDLYFVLNRMEKTDYIKALRGRDPVDALIGRDIKARCLLNASNFSKVKRLEDYFLDQTLVAKIRSVRDFSVEIENYGAFSNEFMAMFDYGFEMDQGILNKELVRLTKQIDLAREHFRGKGETTS</sequence>
<protein>
    <recommendedName>
        <fullName evidence="1">RNA-directed RNA polymerase</fullName>
        <ecNumber evidence="1">2.7.7.48</ecNumber>
    </recommendedName>
</protein>
<keyword evidence="2" id="KW-0696">RNA-directed RNA polymerase</keyword>
<evidence type="ECO:0000256" key="3">
    <source>
        <dbReference type="ARBA" id="ARBA00022679"/>
    </source>
</evidence>
<organism evidence="5">
    <name type="scientific">Crocidura shantungensis seadorna-like virus 5</name>
    <dbReference type="NCBI Taxonomy" id="3139549"/>
    <lineage>
        <taxon>Viruses</taxon>
        <taxon>Riboviria</taxon>
        <taxon>Orthornavirae</taxon>
        <taxon>Duplornaviricota</taxon>
        <taxon>Resentoviricetes</taxon>
        <taxon>Reovirales</taxon>
        <taxon>Sedoreoviridae</taxon>
    </lineage>
</organism>
<dbReference type="EC" id="2.7.7.48" evidence="1"/>
<evidence type="ECO:0000256" key="1">
    <source>
        <dbReference type="ARBA" id="ARBA00012494"/>
    </source>
</evidence>
<dbReference type="Pfam" id="PF05788">
    <property type="entry name" value="Orbi_VP1"/>
    <property type="match status" value="1"/>
</dbReference>
<keyword evidence="3" id="KW-0808">Transferase</keyword>
<evidence type="ECO:0000256" key="2">
    <source>
        <dbReference type="ARBA" id="ARBA00022484"/>
    </source>
</evidence>